<dbReference type="Gene3D" id="3.30.420.40">
    <property type="match status" value="1"/>
</dbReference>
<accession>A0A9Q3BVU2</accession>
<organism evidence="1 2">
    <name type="scientific">Austropuccinia psidii MF-1</name>
    <dbReference type="NCBI Taxonomy" id="1389203"/>
    <lineage>
        <taxon>Eukaryota</taxon>
        <taxon>Fungi</taxon>
        <taxon>Dikarya</taxon>
        <taxon>Basidiomycota</taxon>
        <taxon>Pucciniomycotina</taxon>
        <taxon>Pucciniomycetes</taxon>
        <taxon>Pucciniales</taxon>
        <taxon>Sphaerophragmiaceae</taxon>
        <taxon>Austropuccinia</taxon>
    </lineage>
</organism>
<protein>
    <submittedName>
        <fullName evidence="1">Uncharacterized protein</fullName>
    </submittedName>
</protein>
<reference evidence="1" key="1">
    <citation type="submission" date="2021-03" db="EMBL/GenBank/DDBJ databases">
        <title>Draft genome sequence of rust myrtle Austropuccinia psidii MF-1, a brazilian biotype.</title>
        <authorList>
            <person name="Quecine M.C."/>
            <person name="Pachon D.M.R."/>
            <person name="Bonatelli M.L."/>
            <person name="Correr F.H."/>
            <person name="Franceschini L.M."/>
            <person name="Leite T.F."/>
            <person name="Margarido G.R.A."/>
            <person name="Almeida C.A."/>
            <person name="Ferrarezi J.A."/>
            <person name="Labate C.A."/>
        </authorList>
    </citation>
    <scope>NUCLEOTIDE SEQUENCE</scope>
    <source>
        <strain evidence="1">MF-1</strain>
    </source>
</reference>
<name>A0A9Q3BVU2_9BASI</name>
<dbReference type="Proteomes" id="UP000765509">
    <property type="component" value="Unassembled WGS sequence"/>
</dbReference>
<keyword evidence="2" id="KW-1185">Reference proteome</keyword>
<comment type="caution">
    <text evidence="1">The sequence shown here is derived from an EMBL/GenBank/DDBJ whole genome shotgun (WGS) entry which is preliminary data.</text>
</comment>
<proteinExistence type="predicted"/>
<dbReference type="EMBL" id="AVOT02002858">
    <property type="protein sequence ID" value="MBW0471782.1"/>
    <property type="molecule type" value="Genomic_DNA"/>
</dbReference>
<dbReference type="AlphaFoldDB" id="A0A9Q3BVU2"/>
<sequence length="442" mass="49155">MSGRNWDRLVLGLIMGSPSTKTDVTAEATRLMEKLGEANMDSSTPIASFVSHHLAMFLSHSAGKRDAVICLGDPDSDAVLLPILDYLPDTFRQILPYPAWSPVQANAAGDFSQVALLEFKDADLARYFVRDAYCNASWQTFDTLVNLIAEGGTIGLDDKLYSFFWSHGEFGNWQGISKFEGGQRVEEFKDLRANPRSLLESQFLRMRIQLARVNQALKKPAHPTESPPFPYSLLGFDPYDHSVLPERIIILGRASENRVMVDLLSSVLGAPVYRSAPSPVSPFFSGVECAITTSGLGACYKAAWTHSHLHNLTCSYDDFLRERIAQRTNRRKASRFDEGKSSVPIITRSIASLETQQDPAISSSQQLLPSIQSTRRLWNEISASSEVQSNESTSGMLLNPDTNGTEVDLIQIAEPDEDMFRRYGGQAEEYTRLESFVLRGIL</sequence>
<evidence type="ECO:0000313" key="1">
    <source>
        <dbReference type="EMBL" id="MBW0471782.1"/>
    </source>
</evidence>
<gene>
    <name evidence="1" type="ORF">O181_011497</name>
</gene>
<dbReference type="OrthoDB" id="1728974at2759"/>
<evidence type="ECO:0000313" key="2">
    <source>
        <dbReference type="Proteomes" id="UP000765509"/>
    </source>
</evidence>